<evidence type="ECO:0000256" key="1">
    <source>
        <dbReference type="PIRSR" id="PIRSR613078-2"/>
    </source>
</evidence>
<sequence>MKTLYLMRHAKSSWDFPELSDHDRPLNNRGRKDAPLMGRELASREVTLDLIVSSSAVRALTTATLVAKELEYDTEKIAVEEEIYKASKQELLSIIKNIPNQFDKVLLVGHNYTISELANMLSPEMVPTMPTAAVVCLNFNCGTWAEISRQNAANLFFDYPKNH</sequence>
<proteinExistence type="predicted"/>
<dbReference type="CDD" id="cd07067">
    <property type="entry name" value="HP_PGM_like"/>
    <property type="match status" value="1"/>
</dbReference>
<accession>A0A512ASA2</accession>
<evidence type="ECO:0000313" key="2">
    <source>
        <dbReference type="EMBL" id="GEO02581.1"/>
    </source>
</evidence>
<gene>
    <name evidence="2" type="ORF">AAE02nite_02450</name>
</gene>
<dbReference type="SUPFAM" id="SSF53254">
    <property type="entry name" value="Phosphoglycerate mutase-like"/>
    <property type="match status" value="1"/>
</dbReference>
<dbReference type="Pfam" id="PF00300">
    <property type="entry name" value="His_Phos_1"/>
    <property type="match status" value="1"/>
</dbReference>
<dbReference type="PANTHER" id="PTHR47623">
    <property type="entry name" value="OS09G0287300 PROTEIN"/>
    <property type="match status" value="1"/>
</dbReference>
<dbReference type="Proteomes" id="UP000321532">
    <property type="component" value="Unassembled WGS sequence"/>
</dbReference>
<dbReference type="RefSeq" id="WP_146894617.1">
    <property type="nucleotide sequence ID" value="NZ_BJYS01000001.1"/>
</dbReference>
<dbReference type="Gene3D" id="3.40.50.1240">
    <property type="entry name" value="Phosphoglycerate mutase-like"/>
    <property type="match status" value="1"/>
</dbReference>
<dbReference type="InterPro" id="IPR029033">
    <property type="entry name" value="His_PPase_superfam"/>
</dbReference>
<comment type="caution">
    <text evidence="2">The sequence shown here is derived from an EMBL/GenBank/DDBJ whole genome shotgun (WGS) entry which is preliminary data.</text>
</comment>
<organism evidence="2 3">
    <name type="scientific">Adhaeribacter aerolatus</name>
    <dbReference type="NCBI Taxonomy" id="670289"/>
    <lineage>
        <taxon>Bacteria</taxon>
        <taxon>Pseudomonadati</taxon>
        <taxon>Bacteroidota</taxon>
        <taxon>Cytophagia</taxon>
        <taxon>Cytophagales</taxon>
        <taxon>Hymenobacteraceae</taxon>
        <taxon>Adhaeribacter</taxon>
    </lineage>
</organism>
<name>A0A512ASA2_9BACT</name>
<dbReference type="SMART" id="SM00855">
    <property type="entry name" value="PGAM"/>
    <property type="match status" value="1"/>
</dbReference>
<feature type="binding site" evidence="1">
    <location>
        <position position="58"/>
    </location>
    <ligand>
        <name>substrate</name>
    </ligand>
</feature>
<dbReference type="InterPro" id="IPR013078">
    <property type="entry name" value="His_Pase_superF_clade-1"/>
</dbReference>
<evidence type="ECO:0000313" key="3">
    <source>
        <dbReference type="Proteomes" id="UP000321532"/>
    </source>
</evidence>
<protein>
    <submittedName>
        <fullName evidence="2">Phosphoglycerate mutase</fullName>
    </submittedName>
</protein>
<dbReference type="PANTHER" id="PTHR47623:SF1">
    <property type="entry name" value="OS09G0287300 PROTEIN"/>
    <property type="match status" value="1"/>
</dbReference>
<keyword evidence="3" id="KW-1185">Reference proteome</keyword>
<dbReference type="OrthoDB" id="9810154at2"/>
<dbReference type="EMBL" id="BJYS01000001">
    <property type="protein sequence ID" value="GEO02581.1"/>
    <property type="molecule type" value="Genomic_DNA"/>
</dbReference>
<reference evidence="2 3" key="1">
    <citation type="submission" date="2019-07" db="EMBL/GenBank/DDBJ databases">
        <title>Whole genome shotgun sequence of Adhaeribacter aerolatus NBRC 106133.</title>
        <authorList>
            <person name="Hosoyama A."/>
            <person name="Uohara A."/>
            <person name="Ohji S."/>
            <person name="Ichikawa N."/>
        </authorList>
    </citation>
    <scope>NUCLEOTIDE SEQUENCE [LARGE SCALE GENOMIC DNA]</scope>
    <source>
        <strain evidence="2 3">NBRC 106133</strain>
    </source>
</reference>
<dbReference type="AlphaFoldDB" id="A0A512ASA2"/>